<name>A0ACB9EVN1_9ASTR</name>
<accession>A0ACB9EVN1</accession>
<dbReference type="EMBL" id="CM042034">
    <property type="protein sequence ID" value="KAI3762870.1"/>
    <property type="molecule type" value="Genomic_DNA"/>
</dbReference>
<reference evidence="1 2" key="2">
    <citation type="journal article" date="2022" name="Mol. Ecol. Resour.">
        <title>The genomes of chicory, endive, great burdock and yacon provide insights into Asteraceae paleo-polyploidization history and plant inulin production.</title>
        <authorList>
            <person name="Fan W."/>
            <person name="Wang S."/>
            <person name="Wang H."/>
            <person name="Wang A."/>
            <person name="Jiang F."/>
            <person name="Liu H."/>
            <person name="Zhao H."/>
            <person name="Xu D."/>
            <person name="Zhang Y."/>
        </authorList>
    </citation>
    <scope>NUCLEOTIDE SEQUENCE [LARGE SCALE GENOMIC DNA]</scope>
    <source>
        <strain evidence="2">cv. Yunnan</strain>
        <tissue evidence="1">Leaves</tissue>
    </source>
</reference>
<gene>
    <name evidence="1" type="ORF">L1987_53312</name>
</gene>
<comment type="caution">
    <text evidence="1">The sequence shown here is derived from an EMBL/GenBank/DDBJ whole genome shotgun (WGS) entry which is preliminary data.</text>
</comment>
<proteinExistence type="predicted"/>
<evidence type="ECO:0000313" key="1">
    <source>
        <dbReference type="EMBL" id="KAI3762870.1"/>
    </source>
</evidence>
<organism evidence="1 2">
    <name type="scientific">Smallanthus sonchifolius</name>
    <dbReference type="NCBI Taxonomy" id="185202"/>
    <lineage>
        <taxon>Eukaryota</taxon>
        <taxon>Viridiplantae</taxon>
        <taxon>Streptophyta</taxon>
        <taxon>Embryophyta</taxon>
        <taxon>Tracheophyta</taxon>
        <taxon>Spermatophyta</taxon>
        <taxon>Magnoliopsida</taxon>
        <taxon>eudicotyledons</taxon>
        <taxon>Gunneridae</taxon>
        <taxon>Pentapetalae</taxon>
        <taxon>asterids</taxon>
        <taxon>campanulids</taxon>
        <taxon>Asterales</taxon>
        <taxon>Asteraceae</taxon>
        <taxon>Asteroideae</taxon>
        <taxon>Heliantheae alliance</taxon>
        <taxon>Millerieae</taxon>
        <taxon>Smallanthus</taxon>
    </lineage>
</organism>
<protein>
    <submittedName>
        <fullName evidence="1">Uncharacterized protein</fullName>
    </submittedName>
</protein>
<reference evidence="2" key="1">
    <citation type="journal article" date="2022" name="Mol. Ecol. Resour.">
        <title>The genomes of chicory, endive, great burdock and yacon provide insights into Asteraceae palaeo-polyploidization history and plant inulin production.</title>
        <authorList>
            <person name="Fan W."/>
            <person name="Wang S."/>
            <person name="Wang H."/>
            <person name="Wang A."/>
            <person name="Jiang F."/>
            <person name="Liu H."/>
            <person name="Zhao H."/>
            <person name="Xu D."/>
            <person name="Zhang Y."/>
        </authorList>
    </citation>
    <scope>NUCLEOTIDE SEQUENCE [LARGE SCALE GENOMIC DNA]</scope>
    <source>
        <strain evidence="2">cv. Yunnan</strain>
    </source>
</reference>
<evidence type="ECO:0000313" key="2">
    <source>
        <dbReference type="Proteomes" id="UP001056120"/>
    </source>
</evidence>
<sequence length="452" mass="50663">MFFDLVVTLIHSKTTHHLNFGVRNLSKSMARAFTIDFLNRSKISYAIALDPIISRSYLEQFWDTDDHDYTLTPNAIRATVAGHDIAISEDTIRRVLLFTDLSTDLITYPGYFIDGCWRQRMGYVGKTDYASYKKMWVRDQWCYFSHVMIMCISARKAGKDVMGHDLAAAKVGLSLNKGYNFFNVEPTPEHTPLFGHPINEAYVAPPDFRWYNVDSEPELSEHSDEQVEEEEEGDEGFESDGSGDGDQSHHRRLTKVSLPGSSSKRQGQESTDCDCIGEGEGSHEVLWRWLPLLSQRRISTLETQVAGLLETVRKSREESEAQQVCDMTKMFAALGEKIQELLKEKEKPSKPSGDEACHLVDLTKDDDKDKDPEAGPSGSEQQALAIVPISAVSMAERESAQHEVGGDASGSGDDKGKSVSDVLYHLPDEVILMIEPHYSKETQIDALSNLEE</sequence>
<keyword evidence="2" id="KW-1185">Reference proteome</keyword>
<dbReference type="Proteomes" id="UP001056120">
    <property type="component" value="Linkage Group LG17"/>
</dbReference>